<name>A0A182IVS5_ANOAO</name>
<dbReference type="SMART" id="SM01230">
    <property type="entry name" value="Gln-synt_C"/>
    <property type="match status" value="1"/>
</dbReference>
<dbReference type="InterPro" id="IPR050292">
    <property type="entry name" value="Glutamine_Synthetase"/>
</dbReference>
<comment type="catalytic activity">
    <reaction evidence="9">
        <text>L-glutamate + NH4(+) + ATP = L-glutamine + ADP + phosphate + H(+)</text>
        <dbReference type="Rhea" id="RHEA:16169"/>
        <dbReference type="ChEBI" id="CHEBI:15378"/>
        <dbReference type="ChEBI" id="CHEBI:28938"/>
        <dbReference type="ChEBI" id="CHEBI:29985"/>
        <dbReference type="ChEBI" id="CHEBI:30616"/>
        <dbReference type="ChEBI" id="CHEBI:43474"/>
        <dbReference type="ChEBI" id="CHEBI:58359"/>
        <dbReference type="ChEBI" id="CHEBI:456216"/>
        <dbReference type="EC" id="6.3.1.2"/>
    </reaction>
</comment>
<reference evidence="13" key="1">
    <citation type="submission" date="2021-09" db="EMBL/GenBank/DDBJ databases">
        <authorList>
            <consortium name="Infravec"/>
            <person name="Campbell I L."/>
            <person name="Maslen G."/>
            <person name="Yates A."/>
        </authorList>
    </citation>
    <scope>NUCLEOTIDE SEQUENCE [LARGE SCALE GENOMIC DNA]</scope>
    <source>
        <strain evidence="13">Infravec2 EBRE</strain>
    </source>
</reference>
<evidence type="ECO:0000256" key="9">
    <source>
        <dbReference type="RuleBase" id="RU004356"/>
    </source>
</evidence>
<evidence type="ECO:0000256" key="6">
    <source>
        <dbReference type="ARBA" id="ARBA00022840"/>
    </source>
</evidence>
<dbReference type="OrthoDB" id="1936100at2759"/>
<dbReference type="PANTHER" id="PTHR20852">
    <property type="entry name" value="GLUTAMINE SYNTHETASE"/>
    <property type="match status" value="1"/>
</dbReference>
<dbReference type="InterPro" id="IPR014746">
    <property type="entry name" value="Gln_synth/guanido_kin_cat_dom"/>
</dbReference>
<reference evidence="12" key="2">
    <citation type="submission" date="2022-08" db="UniProtKB">
        <authorList>
            <consortium name="EnsemblMetazoa"/>
        </authorList>
    </citation>
    <scope>IDENTIFICATION</scope>
    <source>
        <strain evidence="12">EBRO</strain>
    </source>
</reference>
<dbReference type="AlphaFoldDB" id="A0A182IVS5"/>
<dbReference type="PROSITE" id="PS51986">
    <property type="entry name" value="GS_BETA_GRASP"/>
    <property type="match status" value="1"/>
</dbReference>
<dbReference type="Gene3D" id="3.10.20.70">
    <property type="entry name" value="Glutamine synthetase, N-terminal domain"/>
    <property type="match status" value="1"/>
</dbReference>
<comment type="subunit">
    <text evidence="2">Homooctamer.</text>
</comment>
<dbReference type="PROSITE" id="PS00181">
    <property type="entry name" value="GLNA_ATP"/>
    <property type="match status" value="1"/>
</dbReference>
<evidence type="ECO:0000256" key="8">
    <source>
        <dbReference type="RuleBase" id="RU000384"/>
    </source>
</evidence>
<dbReference type="GO" id="GO:0004356">
    <property type="term" value="F:glutamine synthetase activity"/>
    <property type="evidence" value="ECO:0007669"/>
    <property type="project" value="UniProtKB-EC"/>
</dbReference>
<dbReference type="PROSITE" id="PS00180">
    <property type="entry name" value="GLNA_1"/>
    <property type="match status" value="1"/>
</dbReference>
<dbReference type="STRING" id="41427.A0A182IVS5"/>
<evidence type="ECO:0000256" key="7">
    <source>
        <dbReference type="PROSITE-ProRule" id="PRU01330"/>
    </source>
</evidence>
<keyword evidence="6 9" id="KW-0067">ATP-binding</keyword>
<organism evidence="12">
    <name type="scientific">Anopheles atroparvus</name>
    <name type="common">European mosquito</name>
    <dbReference type="NCBI Taxonomy" id="41427"/>
    <lineage>
        <taxon>Eukaryota</taxon>
        <taxon>Metazoa</taxon>
        <taxon>Ecdysozoa</taxon>
        <taxon>Arthropoda</taxon>
        <taxon>Hexapoda</taxon>
        <taxon>Insecta</taxon>
        <taxon>Pterygota</taxon>
        <taxon>Neoptera</taxon>
        <taxon>Endopterygota</taxon>
        <taxon>Diptera</taxon>
        <taxon>Nematocera</taxon>
        <taxon>Culicoidea</taxon>
        <taxon>Culicidae</taxon>
        <taxon>Anophelinae</taxon>
        <taxon>Anopheles</taxon>
    </lineage>
</organism>
<evidence type="ECO:0000313" key="12">
    <source>
        <dbReference type="EnsemblMetazoa" id="AATE006436-PA.1"/>
    </source>
</evidence>
<dbReference type="GO" id="GO:0005524">
    <property type="term" value="F:ATP binding"/>
    <property type="evidence" value="ECO:0007669"/>
    <property type="project" value="UniProtKB-KW"/>
</dbReference>
<evidence type="ECO:0000259" key="11">
    <source>
        <dbReference type="PROSITE" id="PS51987"/>
    </source>
</evidence>
<dbReference type="GO" id="GO:0006542">
    <property type="term" value="P:glutamine biosynthetic process"/>
    <property type="evidence" value="ECO:0007669"/>
    <property type="project" value="InterPro"/>
</dbReference>
<evidence type="ECO:0000256" key="3">
    <source>
        <dbReference type="ARBA" id="ARBA00012937"/>
    </source>
</evidence>
<dbReference type="InterPro" id="IPR027303">
    <property type="entry name" value="Gln_synth_gly_rich_site"/>
</dbReference>
<keyword evidence="5 9" id="KW-0547">Nucleotide-binding</keyword>
<dbReference type="Pfam" id="PF00120">
    <property type="entry name" value="Gln-synt_C"/>
    <property type="match status" value="1"/>
</dbReference>
<feature type="domain" description="GS beta-grasp" evidence="10">
    <location>
        <begin position="65"/>
        <end position="146"/>
    </location>
</feature>
<dbReference type="PANTHER" id="PTHR20852:SF44">
    <property type="entry name" value="GLUTAMINE SYNTHETASE 1, MITOCHONDRIAL"/>
    <property type="match status" value="1"/>
</dbReference>
<dbReference type="EnsemblMetazoa" id="AATE006436-RA">
    <property type="protein sequence ID" value="AATE006436-PA.1"/>
    <property type="gene ID" value="AATE006436"/>
</dbReference>
<evidence type="ECO:0000256" key="2">
    <source>
        <dbReference type="ARBA" id="ARBA00011823"/>
    </source>
</evidence>
<evidence type="ECO:0000256" key="1">
    <source>
        <dbReference type="ARBA" id="ARBA00009897"/>
    </source>
</evidence>
<protein>
    <recommendedName>
        <fullName evidence="3 9">Glutamine synthetase</fullName>
        <ecNumber evidence="3 9">6.3.1.2</ecNumber>
    </recommendedName>
</protein>
<keyword evidence="13" id="KW-1185">Reference proteome</keyword>
<dbReference type="GO" id="GO:0005737">
    <property type="term" value="C:cytoplasm"/>
    <property type="evidence" value="ECO:0007669"/>
    <property type="project" value="TreeGrafter"/>
</dbReference>
<evidence type="ECO:0000256" key="5">
    <source>
        <dbReference type="ARBA" id="ARBA00022741"/>
    </source>
</evidence>
<proteinExistence type="inferred from homology"/>
<dbReference type="EC" id="6.3.1.2" evidence="3 9"/>
<dbReference type="FunFam" id="3.10.20.70:FF:000004">
    <property type="entry name" value="Glutamine synthetase"/>
    <property type="match status" value="1"/>
</dbReference>
<evidence type="ECO:0000259" key="10">
    <source>
        <dbReference type="PROSITE" id="PS51986"/>
    </source>
</evidence>
<dbReference type="FunFam" id="3.30.590.10:FF:000004">
    <property type="entry name" value="Glutamine synthetase"/>
    <property type="match status" value="1"/>
</dbReference>
<dbReference type="InterPro" id="IPR027302">
    <property type="entry name" value="Gln_synth_N_conserv_site"/>
</dbReference>
<dbReference type="PROSITE" id="PS51987">
    <property type="entry name" value="GS_CATALYTIC"/>
    <property type="match status" value="1"/>
</dbReference>
<accession>A0A182IVS5</accession>
<evidence type="ECO:0000313" key="13">
    <source>
        <dbReference type="Proteomes" id="UP000075880"/>
    </source>
</evidence>
<dbReference type="Proteomes" id="UP000075880">
    <property type="component" value="Unassembled WGS sequence"/>
</dbReference>
<feature type="domain" description="GS catalytic" evidence="11">
    <location>
        <begin position="153"/>
        <end position="403"/>
    </location>
</feature>
<dbReference type="Gene3D" id="3.30.590.10">
    <property type="entry name" value="Glutamine synthetase/guanido kinase, catalytic domain"/>
    <property type="match status" value="1"/>
</dbReference>
<dbReference type="InterPro" id="IPR036651">
    <property type="entry name" value="Gln_synt_N_sf"/>
</dbReference>
<dbReference type="InterPro" id="IPR008146">
    <property type="entry name" value="Gln_synth_cat_dom"/>
</dbReference>
<dbReference type="SUPFAM" id="SSF55931">
    <property type="entry name" value="Glutamine synthetase/guanido kinase"/>
    <property type="match status" value="1"/>
</dbReference>
<dbReference type="EnsemblMetazoa" id="ENSAATROPT010138">
    <property type="protein sequence ID" value="ENSAATROPP009154"/>
    <property type="gene ID" value="ENSAATROPG008258"/>
</dbReference>
<sequence>MALRVVGLMFRGQAGLAGKSSSSVRMISTSGGPRCARILEHSPNAHLNKTLLERYTRLKYDPKYVQATYVWIDGTGENVRLKDRVLDYVPAKPEDVPSWQYDGSSTYQALGGNSDMKLVPRALYKDPFKAGPNDVIVLCDTYQPDGKPTASNHRAAMQDAYNRTKELEPWFGIEQEYTFLDVDGRPLGWPVNGFPGPQGPYYCATGAQNVVARDIAEAHAVACLYAGVQFAGTNAEVMPAQWEYQVGPALGMKCADDLWLSRYILWRIAEDYGVVVTFDPKPMEGNWNGAGGHCNFSTKPMRAEGGIKAIEAAIQKLSTKHDKHIKAYDPRGGKDNERRLVGRLETSSIDKFSWGVADRGCSVRIPRGVADAKKGYLEDRRPSSNCDPYSVCNAILTTCLLDE</sequence>
<dbReference type="SUPFAM" id="SSF54368">
    <property type="entry name" value="Glutamine synthetase, N-terminal domain"/>
    <property type="match status" value="1"/>
</dbReference>
<comment type="similarity">
    <text evidence="1 7 8">Belongs to the glutamine synthetase family.</text>
</comment>
<evidence type="ECO:0000256" key="4">
    <source>
        <dbReference type="ARBA" id="ARBA00022598"/>
    </source>
</evidence>
<dbReference type="VEuPathDB" id="VectorBase:AATE006436"/>
<keyword evidence="4 9" id="KW-0436">Ligase</keyword>
<dbReference type="InterPro" id="IPR008147">
    <property type="entry name" value="Gln_synt_N"/>
</dbReference>